<dbReference type="AlphaFoldDB" id="A0A139XAV3"/>
<dbReference type="OrthoDB" id="531116at2"/>
<organism evidence="1 2">
    <name type="scientific">Scytonema hofmannii PCC 7110</name>
    <dbReference type="NCBI Taxonomy" id="128403"/>
    <lineage>
        <taxon>Bacteria</taxon>
        <taxon>Bacillati</taxon>
        <taxon>Cyanobacteriota</taxon>
        <taxon>Cyanophyceae</taxon>
        <taxon>Nostocales</taxon>
        <taxon>Scytonemataceae</taxon>
        <taxon>Scytonema</taxon>
    </lineage>
</organism>
<comment type="caution">
    <text evidence="1">The sequence shown here is derived from an EMBL/GenBank/DDBJ whole genome shotgun (WGS) entry which is preliminary data.</text>
</comment>
<dbReference type="EMBL" id="ANNX02000020">
    <property type="protein sequence ID" value="KYC41834.1"/>
    <property type="molecule type" value="Genomic_DNA"/>
</dbReference>
<evidence type="ECO:0000313" key="1">
    <source>
        <dbReference type="EMBL" id="KYC41834.1"/>
    </source>
</evidence>
<keyword evidence="2" id="KW-1185">Reference proteome</keyword>
<protein>
    <submittedName>
        <fullName evidence="1">Uncharacterized protein</fullName>
    </submittedName>
</protein>
<reference evidence="1 2" key="1">
    <citation type="journal article" date="2013" name="Genome Biol. Evol.">
        <title>Genomes of Stigonematalean cyanobacteria (subsection V) and the evolution of oxygenic photosynthesis from prokaryotes to plastids.</title>
        <authorList>
            <person name="Dagan T."/>
            <person name="Roettger M."/>
            <person name="Stucken K."/>
            <person name="Landan G."/>
            <person name="Koch R."/>
            <person name="Major P."/>
            <person name="Gould S.B."/>
            <person name="Goremykin V.V."/>
            <person name="Rippka R."/>
            <person name="Tandeau de Marsac N."/>
            <person name="Gugger M."/>
            <person name="Lockhart P.J."/>
            <person name="Allen J.F."/>
            <person name="Brune I."/>
            <person name="Maus I."/>
            <person name="Puhler A."/>
            <person name="Martin W.F."/>
        </authorList>
    </citation>
    <scope>NUCLEOTIDE SEQUENCE [LARGE SCALE GENOMIC DNA]</scope>
    <source>
        <strain evidence="1 2">PCC 7110</strain>
    </source>
</reference>
<dbReference type="Proteomes" id="UP000076925">
    <property type="component" value="Unassembled WGS sequence"/>
</dbReference>
<proteinExistence type="predicted"/>
<evidence type="ECO:0000313" key="2">
    <source>
        <dbReference type="Proteomes" id="UP000076925"/>
    </source>
</evidence>
<name>A0A139XAV3_9CYAN</name>
<accession>A0A139XAV3</accession>
<dbReference type="RefSeq" id="WP_026134974.1">
    <property type="nucleotide sequence ID" value="NZ_KQ976354.1"/>
</dbReference>
<gene>
    <name evidence="1" type="ORF">WA1_17580</name>
</gene>
<sequence length="121" mass="13936">MNPSFLSPDDMPPAKATLFDQMLYRQLEETTSKRFYQTCGPITRALLSSCHWYFQTNADTLTLLIICYDVESYWHISNAIPSLLKRLKLFSNKAKMRLCPPTELGIPWEIEVNEISNDGNS</sequence>